<gene>
    <name evidence="3" type="ORF">ACJ73_08759</name>
</gene>
<dbReference type="STRING" id="1658174.A0A1J9QP23"/>
<accession>A0A1J9QP23</accession>
<comment type="caution">
    <text evidence="3">The sequence shown here is derived from an EMBL/GenBank/DDBJ whole genome shotgun (WGS) entry which is preliminary data.</text>
</comment>
<evidence type="ECO:0000313" key="3">
    <source>
        <dbReference type="EMBL" id="OJD17935.1"/>
    </source>
</evidence>
<sequence length="422" mass="47013">MALAFHVNNFKPWTPRHPKSLSLHKCPNSRTPEPRKPPPSAAPRCDVSPNTLLTPKHGLPSKPPAEVCVPISGNTQPCAPLNSPSQPREMSTPPPSSQNPRHGVSSLCDLAHHTRNSHPTPARDVQDSISDTPTELPPLWRGTTGAAILADDAPCDVGDLHQPVQQGDDLANPKGIYPYPVPPPSMSCDTPNHHQGFRERPDGWNRNPHTDDDTHVLDHRQIHPARCGTDVDVPCSYSTSDDFLSDEQSRRRKRGRQQPEQPAAKRLRVSSVSSMEDSSTALRSRFLSLQLDERLQFLSWLFECALASCMPDSAPAIWGGDESVRPASRSALHKVGKTQRERSEGRKGHRDRLWRWLPEDDARLLSMMEERRPWSEIERCFPERTESALRQRMSTLRKQERGTRTAEPAGVTAASATPEGET</sequence>
<feature type="domain" description="Myb-like" evidence="2">
    <location>
        <begin position="355"/>
        <end position="397"/>
    </location>
</feature>
<evidence type="ECO:0000259" key="2">
    <source>
        <dbReference type="PROSITE" id="PS50090"/>
    </source>
</evidence>
<proteinExistence type="predicted"/>
<dbReference type="OrthoDB" id="4206122at2759"/>
<dbReference type="InterPro" id="IPR001005">
    <property type="entry name" value="SANT/Myb"/>
</dbReference>
<dbReference type="AlphaFoldDB" id="A0A1J9QP23"/>
<feature type="region of interest" description="Disordered" evidence="1">
    <location>
        <begin position="1"/>
        <end position="139"/>
    </location>
</feature>
<name>A0A1J9QP23_9EURO</name>
<feature type="compositionally biased region" description="Basic and acidic residues" evidence="1">
    <location>
        <begin position="196"/>
        <end position="215"/>
    </location>
</feature>
<dbReference type="PROSITE" id="PS50090">
    <property type="entry name" value="MYB_LIKE"/>
    <property type="match status" value="1"/>
</dbReference>
<feature type="region of interest" description="Disordered" evidence="1">
    <location>
        <begin position="395"/>
        <end position="422"/>
    </location>
</feature>
<organism evidence="3 4">
    <name type="scientific">Blastomyces percursus</name>
    <dbReference type="NCBI Taxonomy" id="1658174"/>
    <lineage>
        <taxon>Eukaryota</taxon>
        <taxon>Fungi</taxon>
        <taxon>Dikarya</taxon>
        <taxon>Ascomycota</taxon>
        <taxon>Pezizomycotina</taxon>
        <taxon>Eurotiomycetes</taxon>
        <taxon>Eurotiomycetidae</taxon>
        <taxon>Onygenales</taxon>
        <taxon>Ajellomycetaceae</taxon>
        <taxon>Blastomyces</taxon>
    </lineage>
</organism>
<evidence type="ECO:0000256" key="1">
    <source>
        <dbReference type="SAM" id="MobiDB-lite"/>
    </source>
</evidence>
<dbReference type="CDD" id="cd00167">
    <property type="entry name" value="SANT"/>
    <property type="match status" value="1"/>
</dbReference>
<keyword evidence="4" id="KW-1185">Reference proteome</keyword>
<reference evidence="3 4" key="1">
    <citation type="submission" date="2015-08" db="EMBL/GenBank/DDBJ databases">
        <title>Emmonsia species relationships and genome sequence.</title>
        <authorList>
            <person name="Cuomo C.A."/>
            <person name="Schwartz I.S."/>
            <person name="Kenyon C."/>
            <person name="De Hoog G.S."/>
            <person name="Govender N.P."/>
            <person name="Botha A."/>
            <person name="Moreno L."/>
            <person name="De Vries M."/>
            <person name="Munoz J.F."/>
            <person name="Stielow J.B."/>
        </authorList>
    </citation>
    <scope>NUCLEOTIDE SEQUENCE [LARGE SCALE GENOMIC DNA]</scope>
    <source>
        <strain evidence="3 4">EI222</strain>
    </source>
</reference>
<feature type="region of interest" description="Disordered" evidence="1">
    <location>
        <begin position="239"/>
        <end position="274"/>
    </location>
</feature>
<dbReference type="Gene3D" id="1.10.10.60">
    <property type="entry name" value="Homeodomain-like"/>
    <property type="match status" value="1"/>
</dbReference>
<dbReference type="EMBL" id="LGTZ01002180">
    <property type="protein sequence ID" value="OJD17935.1"/>
    <property type="molecule type" value="Genomic_DNA"/>
</dbReference>
<protein>
    <recommendedName>
        <fullName evidence="2">Myb-like domain-containing protein</fullName>
    </recommendedName>
</protein>
<feature type="compositionally biased region" description="Polar residues" evidence="1">
    <location>
        <begin position="72"/>
        <end position="89"/>
    </location>
</feature>
<evidence type="ECO:0000313" key="4">
    <source>
        <dbReference type="Proteomes" id="UP000242791"/>
    </source>
</evidence>
<dbReference type="Proteomes" id="UP000242791">
    <property type="component" value="Unassembled WGS sequence"/>
</dbReference>
<feature type="region of interest" description="Disordered" evidence="1">
    <location>
        <begin position="190"/>
        <end position="215"/>
    </location>
</feature>
<dbReference type="VEuPathDB" id="FungiDB:ACJ73_08759"/>